<dbReference type="Proteomes" id="UP001143910">
    <property type="component" value="Unassembled WGS sequence"/>
</dbReference>
<sequence length="269" mass="29617">MVGVPRSTGCQICRRRRVNSPIPFTHVFANGGGGPFQGVKYGAECPGYERSHKFVKEKHQVRSKKNRLSSPESSSSTYSFVTSGFSSKSSPRTPASAFSSPPSILSEPVPNRGEFVTTMVETARTAIEERDASGYFSWVRFGTVGSYPILDGALCSLSMHLVGKEVQNDDLIAYSRTLYGQSLNNLQRALRHPTKWKASETLCTAILLCIFELFAGTESGDSWLQHARGIGILMEQRGAKAHRDGWDAAMLLSMRGVLVKERKLALIQH</sequence>
<name>A0ACC1MX70_9HYPO</name>
<proteinExistence type="predicted"/>
<dbReference type="EMBL" id="JANJQO010001347">
    <property type="protein sequence ID" value="KAJ2971414.1"/>
    <property type="molecule type" value="Genomic_DNA"/>
</dbReference>
<protein>
    <submittedName>
        <fullName evidence="1">Uncharacterized protein</fullName>
    </submittedName>
</protein>
<accession>A0ACC1MX70</accession>
<reference evidence="1" key="1">
    <citation type="submission" date="2022-08" db="EMBL/GenBank/DDBJ databases">
        <title>Genome Sequence of Lecanicillium fungicola.</title>
        <authorList>
            <person name="Buettner E."/>
        </authorList>
    </citation>
    <scope>NUCLEOTIDE SEQUENCE</scope>
    <source>
        <strain evidence="1">Babe33</strain>
    </source>
</reference>
<evidence type="ECO:0000313" key="2">
    <source>
        <dbReference type="Proteomes" id="UP001143910"/>
    </source>
</evidence>
<evidence type="ECO:0000313" key="1">
    <source>
        <dbReference type="EMBL" id="KAJ2971414.1"/>
    </source>
</evidence>
<gene>
    <name evidence="1" type="ORF">NQ176_g7697</name>
</gene>
<comment type="caution">
    <text evidence="1">The sequence shown here is derived from an EMBL/GenBank/DDBJ whole genome shotgun (WGS) entry which is preliminary data.</text>
</comment>
<organism evidence="1 2">
    <name type="scientific">Zarea fungicola</name>
    <dbReference type="NCBI Taxonomy" id="93591"/>
    <lineage>
        <taxon>Eukaryota</taxon>
        <taxon>Fungi</taxon>
        <taxon>Dikarya</taxon>
        <taxon>Ascomycota</taxon>
        <taxon>Pezizomycotina</taxon>
        <taxon>Sordariomycetes</taxon>
        <taxon>Hypocreomycetidae</taxon>
        <taxon>Hypocreales</taxon>
        <taxon>Cordycipitaceae</taxon>
        <taxon>Zarea</taxon>
    </lineage>
</organism>
<keyword evidence="2" id="KW-1185">Reference proteome</keyword>